<evidence type="ECO:0000256" key="4">
    <source>
        <dbReference type="ARBA" id="ARBA00016461"/>
    </source>
</evidence>
<dbReference type="EMBL" id="JAUFRC010000001">
    <property type="protein sequence ID" value="MDN3712011.1"/>
    <property type="molecule type" value="Genomic_DNA"/>
</dbReference>
<evidence type="ECO:0000313" key="13">
    <source>
        <dbReference type="EMBL" id="MDN3712011.1"/>
    </source>
</evidence>
<comment type="subcellular location">
    <subcellularLocation>
        <location evidence="2 12">Cell inner membrane</location>
        <topology evidence="2 12">Single-pass membrane protein</topology>
    </subcellularLocation>
</comment>
<evidence type="ECO:0000256" key="9">
    <source>
        <dbReference type="ARBA" id="ARBA00022748"/>
    </source>
</evidence>
<dbReference type="RefSeq" id="WP_377683905.1">
    <property type="nucleotide sequence ID" value="NZ_JBHMDZ010000002.1"/>
</dbReference>
<evidence type="ECO:0000256" key="11">
    <source>
        <dbReference type="ARBA" id="ARBA00023136"/>
    </source>
</evidence>
<name>A0ABT8D7W9_9RHOB</name>
<evidence type="ECO:0000256" key="5">
    <source>
        <dbReference type="ARBA" id="ARBA00022448"/>
    </source>
</evidence>
<evidence type="ECO:0000256" key="10">
    <source>
        <dbReference type="ARBA" id="ARBA00022989"/>
    </source>
</evidence>
<keyword evidence="14" id="KW-1185">Reference proteome</keyword>
<keyword evidence="6 12" id="KW-1003">Cell membrane</keyword>
<protein>
    <recommendedName>
        <fullName evidence="4 12">Heme exporter protein D</fullName>
    </recommendedName>
</protein>
<keyword evidence="11 12" id="KW-0472">Membrane</keyword>
<evidence type="ECO:0000313" key="14">
    <source>
        <dbReference type="Proteomes" id="UP001243846"/>
    </source>
</evidence>
<dbReference type="Proteomes" id="UP001243846">
    <property type="component" value="Unassembled WGS sequence"/>
</dbReference>
<proteinExistence type="inferred from homology"/>
<evidence type="ECO:0000256" key="2">
    <source>
        <dbReference type="ARBA" id="ARBA00004377"/>
    </source>
</evidence>
<keyword evidence="5 12" id="KW-0813">Transport</keyword>
<accession>A0ABT8D7W9</accession>
<comment type="function">
    <text evidence="1 12">Required for the export of heme to the periplasm for the biogenesis of c-type cytochromes.</text>
</comment>
<evidence type="ECO:0000256" key="3">
    <source>
        <dbReference type="ARBA" id="ARBA00008741"/>
    </source>
</evidence>
<evidence type="ECO:0000256" key="1">
    <source>
        <dbReference type="ARBA" id="ARBA00002442"/>
    </source>
</evidence>
<keyword evidence="8 12" id="KW-0812">Transmembrane</keyword>
<feature type="transmembrane region" description="Helical" evidence="12">
    <location>
        <begin position="12"/>
        <end position="31"/>
    </location>
</feature>
<sequence>MIDLGKYTAVVLSAYGATFALLGGLVVATIVSNSRARRALEAHEKNG</sequence>
<reference evidence="14" key="1">
    <citation type="journal article" date="2019" name="Int. J. Syst. Evol. Microbiol.">
        <title>The Global Catalogue of Microorganisms (GCM) 10K type strain sequencing project: providing services to taxonomists for standard genome sequencing and annotation.</title>
        <authorList>
            <consortium name="The Broad Institute Genomics Platform"/>
            <consortium name="The Broad Institute Genome Sequencing Center for Infectious Disease"/>
            <person name="Wu L."/>
            <person name="Ma J."/>
        </authorList>
    </citation>
    <scope>NUCLEOTIDE SEQUENCE [LARGE SCALE GENOMIC DNA]</scope>
    <source>
        <strain evidence="14">CECT 8482</strain>
    </source>
</reference>
<keyword evidence="7 12" id="KW-0997">Cell inner membrane</keyword>
<dbReference type="InterPro" id="IPR007078">
    <property type="entry name" value="Haem_export_protD_CcmD"/>
</dbReference>
<comment type="similarity">
    <text evidence="3 12">Belongs to the CcmD/CycX/HelD family.</text>
</comment>
<dbReference type="Pfam" id="PF04995">
    <property type="entry name" value="CcmD"/>
    <property type="match status" value="1"/>
</dbReference>
<evidence type="ECO:0000256" key="12">
    <source>
        <dbReference type="RuleBase" id="RU363101"/>
    </source>
</evidence>
<evidence type="ECO:0000256" key="8">
    <source>
        <dbReference type="ARBA" id="ARBA00022692"/>
    </source>
</evidence>
<gene>
    <name evidence="13" type="primary">ccmD</name>
    <name evidence="13" type="ORF">QWZ10_09670</name>
</gene>
<evidence type="ECO:0000256" key="6">
    <source>
        <dbReference type="ARBA" id="ARBA00022475"/>
    </source>
</evidence>
<dbReference type="NCBIfam" id="TIGR03141">
    <property type="entry name" value="cytochro_ccmD"/>
    <property type="match status" value="1"/>
</dbReference>
<comment type="caution">
    <text evidence="13">The sequence shown here is derived from an EMBL/GenBank/DDBJ whole genome shotgun (WGS) entry which is preliminary data.</text>
</comment>
<keyword evidence="10 12" id="KW-1133">Transmembrane helix</keyword>
<evidence type="ECO:0000256" key="7">
    <source>
        <dbReference type="ARBA" id="ARBA00022519"/>
    </source>
</evidence>
<organism evidence="13 14">
    <name type="scientific">Paracoccus cavernae</name>
    <dbReference type="NCBI Taxonomy" id="1571207"/>
    <lineage>
        <taxon>Bacteria</taxon>
        <taxon>Pseudomonadati</taxon>
        <taxon>Pseudomonadota</taxon>
        <taxon>Alphaproteobacteria</taxon>
        <taxon>Rhodobacterales</taxon>
        <taxon>Paracoccaceae</taxon>
        <taxon>Paracoccus</taxon>
    </lineage>
</organism>
<keyword evidence="9 12" id="KW-0201">Cytochrome c-type biogenesis</keyword>